<gene>
    <name evidence="2" type="ORF">KD144_19080</name>
</gene>
<proteinExistence type="predicted"/>
<dbReference type="GO" id="GO:0005737">
    <property type="term" value="C:cytoplasm"/>
    <property type="evidence" value="ECO:0007669"/>
    <property type="project" value="InterPro"/>
</dbReference>
<dbReference type="Pfam" id="PF03829">
    <property type="entry name" value="PTSIIA_gutA"/>
    <property type="match status" value="1"/>
</dbReference>
<feature type="modified residue" description="Phosphohistidine; by HPr" evidence="1">
    <location>
        <position position="40"/>
    </location>
</feature>
<evidence type="ECO:0000313" key="2">
    <source>
        <dbReference type="EMBL" id="MBR8671643.1"/>
    </source>
</evidence>
<dbReference type="InterPro" id="IPR004716">
    <property type="entry name" value="PTS_IIA_glucitol/sorbitol-sp"/>
</dbReference>
<evidence type="ECO:0000256" key="1">
    <source>
        <dbReference type="PROSITE-ProRule" id="PRU00420"/>
    </source>
</evidence>
<organism evidence="2">
    <name type="scientific">Niallia circulans</name>
    <name type="common">Bacillus circulans</name>
    <dbReference type="NCBI Taxonomy" id="1397"/>
    <lineage>
        <taxon>Bacteria</taxon>
        <taxon>Bacillati</taxon>
        <taxon>Bacillota</taxon>
        <taxon>Bacilli</taxon>
        <taxon>Bacillales</taxon>
        <taxon>Bacillaceae</taxon>
        <taxon>Niallia</taxon>
    </lineage>
</organism>
<reference evidence="2" key="1">
    <citation type="submission" date="2021-04" db="EMBL/GenBank/DDBJ databases">
        <title>Genomic analysis of electroactive and textile dye degrading Bacillus circulans strain: DC10 isolated from constructed wetland-microbial fuel cells treating textile dye wastewaters.</title>
        <authorList>
            <person name="Patel D.U."/>
            <person name="Desai C.R."/>
        </authorList>
    </citation>
    <scope>NUCLEOTIDE SEQUENCE</scope>
    <source>
        <strain evidence="2">DC10</strain>
    </source>
</reference>
<dbReference type="PROSITE" id="PS51097">
    <property type="entry name" value="PTS_EIIA_TYPE_5"/>
    <property type="match status" value="1"/>
</dbReference>
<protein>
    <submittedName>
        <fullName evidence="2">PTS glucitol/sorbitol transporter subunit IIA</fullName>
    </submittedName>
</protein>
<comment type="caution">
    <text evidence="2">The sequence shown here is derived from an EMBL/GenBank/DDBJ whole genome shotgun (WGS) entry which is preliminary data.</text>
</comment>
<dbReference type="RefSeq" id="WP_212120867.1">
    <property type="nucleotide sequence ID" value="NZ_JAGTPX020000010.1"/>
</dbReference>
<dbReference type="AlphaFoldDB" id="A0A941GHI1"/>
<dbReference type="PANTHER" id="PTHR40398">
    <property type="entry name" value="PTS SYSTEM GLUCITOL/SORBITOL-SPECIFIC EIIA COMPONENT"/>
    <property type="match status" value="1"/>
</dbReference>
<dbReference type="PANTHER" id="PTHR40398:SF1">
    <property type="entry name" value="PTS SYSTEM GLUCITOL_SORBITOL-SPECIFIC EIIA COMPONENT"/>
    <property type="match status" value="1"/>
</dbReference>
<dbReference type="GO" id="GO:0009401">
    <property type="term" value="P:phosphoenolpyruvate-dependent sugar phosphotransferase system"/>
    <property type="evidence" value="ECO:0007669"/>
    <property type="project" value="InterPro"/>
</dbReference>
<name>A0A941GHI1_NIACI</name>
<dbReference type="Gene3D" id="2.40.33.40">
    <property type="entry name" value="Phosphotransferase system, glucitol/sorbitol-specific IIA component"/>
    <property type="match status" value="1"/>
</dbReference>
<sequence length="120" mass="13323">MIESRIVEIGELVPAFEEEMVLILFGPTATAELKSICVIHEFVTKPDIVLKAGIKFVMGNNNQTYMIKQVGDAANKNFTELGHISIYFSVDKNKILPGAVLAEPEIYPTLNQGDTICFYN</sequence>
<dbReference type="GO" id="GO:0016301">
    <property type="term" value="F:kinase activity"/>
    <property type="evidence" value="ECO:0007669"/>
    <property type="project" value="TreeGrafter"/>
</dbReference>
<dbReference type="SUPFAM" id="SSF141530">
    <property type="entry name" value="PTSIIA/GutA-like"/>
    <property type="match status" value="1"/>
</dbReference>
<dbReference type="EMBL" id="JAGTPX010000024">
    <property type="protein sequence ID" value="MBR8671643.1"/>
    <property type="molecule type" value="Genomic_DNA"/>
</dbReference>
<dbReference type="GO" id="GO:0008982">
    <property type="term" value="F:protein-N(PI)-phosphohistidine-sugar phosphotransferase activity"/>
    <property type="evidence" value="ECO:0007669"/>
    <property type="project" value="InterPro"/>
</dbReference>
<accession>A0A941GHI1</accession>
<dbReference type="InterPro" id="IPR036665">
    <property type="entry name" value="PTS_IIA_glucitol/sorbitol_sf"/>
</dbReference>